<name>A0A6N2U686_9BACE</name>
<reference evidence="1" key="1">
    <citation type="submission" date="2019-11" db="EMBL/GenBank/DDBJ databases">
        <authorList>
            <person name="Feng L."/>
        </authorList>
    </citation>
    <scope>NUCLEOTIDE SEQUENCE</scope>
    <source>
        <strain evidence="1">BintestinalisLFYP9</strain>
    </source>
</reference>
<protein>
    <submittedName>
        <fullName evidence="1">Uncharacterized protein</fullName>
    </submittedName>
</protein>
<organism evidence="1">
    <name type="scientific">Bacteroides intestinalis</name>
    <dbReference type="NCBI Taxonomy" id="329854"/>
    <lineage>
        <taxon>Bacteria</taxon>
        <taxon>Pseudomonadati</taxon>
        <taxon>Bacteroidota</taxon>
        <taxon>Bacteroidia</taxon>
        <taxon>Bacteroidales</taxon>
        <taxon>Bacteroidaceae</taxon>
        <taxon>Bacteroides</taxon>
    </lineage>
</organism>
<accession>A0A6N2U686</accession>
<gene>
    <name evidence="1" type="ORF">BILFYP9_01915</name>
</gene>
<proteinExistence type="predicted"/>
<sequence length="35" mass="4285">MIIFIVMSFYILHFKTCLYFFKLKQNNVIAYKIGH</sequence>
<dbReference type="AlphaFoldDB" id="A0A6N2U686"/>
<evidence type="ECO:0000313" key="1">
    <source>
        <dbReference type="EMBL" id="VYT13575.1"/>
    </source>
</evidence>
<dbReference type="EMBL" id="CACRSU010000017">
    <property type="protein sequence ID" value="VYT13575.1"/>
    <property type="molecule type" value="Genomic_DNA"/>
</dbReference>